<evidence type="ECO:0000256" key="1">
    <source>
        <dbReference type="ARBA" id="ARBA00004651"/>
    </source>
</evidence>
<feature type="domain" description="MacB-like periplasmic core" evidence="8">
    <location>
        <begin position="445"/>
        <end position="644"/>
    </location>
</feature>
<evidence type="ECO:0000259" key="8">
    <source>
        <dbReference type="Pfam" id="PF12704"/>
    </source>
</evidence>
<dbReference type="InterPro" id="IPR025857">
    <property type="entry name" value="MacB_PCD"/>
</dbReference>
<evidence type="ECO:0000313" key="9">
    <source>
        <dbReference type="EMBL" id="KPH63791.1"/>
    </source>
</evidence>
<feature type="domain" description="ABC3 transporter permease C-terminal" evidence="7">
    <location>
        <begin position="288"/>
        <end position="409"/>
    </location>
</feature>
<dbReference type="STRING" id="187330.AMS58_02595"/>
<feature type="domain" description="ABC3 transporter permease C-terminal" evidence="7">
    <location>
        <begin position="716"/>
        <end position="827"/>
    </location>
</feature>
<keyword evidence="4 6" id="KW-1133">Transmembrane helix</keyword>
<feature type="transmembrane region" description="Helical" evidence="6">
    <location>
        <begin position="334"/>
        <end position="356"/>
    </location>
</feature>
<dbReference type="Pfam" id="PF02687">
    <property type="entry name" value="FtsX"/>
    <property type="match status" value="2"/>
</dbReference>
<reference evidence="9 10" key="1">
    <citation type="submission" date="2015-08" db="EMBL/GenBank/DDBJ databases">
        <title>Draft Genome Sequence of Pseudoalteromonas porphyrae UCD-SED14.</title>
        <authorList>
            <person name="Coil D.A."/>
            <person name="Jospin G."/>
            <person name="Lee R.D."/>
            <person name="Eisen J.A."/>
        </authorList>
    </citation>
    <scope>NUCLEOTIDE SEQUENCE [LARGE SCALE GENOMIC DNA]</scope>
    <source>
        <strain evidence="9 10">UCD-SED14</strain>
    </source>
</reference>
<dbReference type="GO" id="GO:0022857">
    <property type="term" value="F:transmembrane transporter activity"/>
    <property type="evidence" value="ECO:0007669"/>
    <property type="project" value="TreeGrafter"/>
</dbReference>
<feature type="transmembrane region" description="Helical" evidence="6">
    <location>
        <begin position="796"/>
        <end position="817"/>
    </location>
</feature>
<dbReference type="RefSeq" id="WP_054203451.1">
    <property type="nucleotide sequence ID" value="NZ_LHPH01000007.1"/>
</dbReference>
<evidence type="ECO:0000313" key="10">
    <source>
        <dbReference type="Proteomes" id="UP000037848"/>
    </source>
</evidence>
<feature type="transmembrane region" description="Helical" evidence="6">
    <location>
        <begin position="435"/>
        <end position="456"/>
    </location>
</feature>
<dbReference type="InterPro" id="IPR003838">
    <property type="entry name" value="ABC3_permease_C"/>
</dbReference>
<keyword evidence="10" id="KW-1185">Reference proteome</keyword>
<comment type="caution">
    <text evidence="9">The sequence shown here is derived from an EMBL/GenBank/DDBJ whole genome shotgun (WGS) entry which is preliminary data.</text>
</comment>
<feature type="transmembrane region" description="Helical" evidence="6">
    <location>
        <begin position="711"/>
        <end position="731"/>
    </location>
</feature>
<feature type="domain" description="MacB-like periplasmic core" evidence="8">
    <location>
        <begin position="21"/>
        <end position="240"/>
    </location>
</feature>
<dbReference type="PATRIC" id="fig|187330.3.peg.3577"/>
<proteinExistence type="predicted"/>
<feature type="transmembrane region" description="Helical" evidence="6">
    <location>
        <begin position="767"/>
        <end position="790"/>
    </location>
</feature>
<dbReference type="OrthoDB" id="9770036at2"/>
<keyword evidence="5 6" id="KW-0472">Membrane</keyword>
<comment type="subcellular location">
    <subcellularLocation>
        <location evidence="1">Cell membrane</location>
        <topology evidence="1">Multi-pass membrane protein</topology>
    </subcellularLocation>
</comment>
<dbReference type="PANTHER" id="PTHR30572">
    <property type="entry name" value="MEMBRANE COMPONENT OF TRANSPORTER-RELATED"/>
    <property type="match status" value="1"/>
</dbReference>
<evidence type="ECO:0000256" key="3">
    <source>
        <dbReference type="ARBA" id="ARBA00022692"/>
    </source>
</evidence>
<dbReference type="InterPro" id="IPR050250">
    <property type="entry name" value="Macrolide_Exporter_MacB"/>
</dbReference>
<keyword evidence="2" id="KW-1003">Cell membrane</keyword>
<dbReference type="Proteomes" id="UP000037848">
    <property type="component" value="Unassembled WGS sequence"/>
</dbReference>
<feature type="transmembrane region" description="Helical" evidence="6">
    <location>
        <begin position="20"/>
        <end position="42"/>
    </location>
</feature>
<dbReference type="Pfam" id="PF12704">
    <property type="entry name" value="MacB_PCD"/>
    <property type="match status" value="2"/>
</dbReference>
<sequence>MSLAIELKYTARMLLKKPMFTALTILIVSIGLGLTLYAYSILNNLVFKPMTMNGDTPLVAIEAKYNYNHQYRMQADPFHLLQLDQQLGLFTDVAYYYEGTTIAGGAKSTNSKLQQAKKYNATYTSWNIFEIAGVQPILGRGFAPEDFYDGAESVFVLSYEIWQRDFNSDAKIVGQTVSLDAMPSRVIGVMPEGFSFPQYAQIWQPLGPDYLNPIEATRNSAFGIARLKPDATFAQVEAGVASFNTQIEPELMKDFRWRLSDNGEYLIAKPYKHASIVQYYTIFVALFVVVFLILALACINVSNLLLARVNERLKEVAIRVALGIPRKRLILQMLWESVFICCTGGLFALLFAAYGLEVSNEILNANFTVENKKPFWWDLSLEPSAIVLLIVSVVLMIAITGLLPAIRSLSNDFNAVIRDGTRGALSKKAAKAGRVLVISEILLSCVVLVIATILLVTGYSAGTADYGVDTDKRLTAQVQLSPEKYPVRYDTEFEYQDRINRSDMYYKLKETLEAMPSIEAVSFMSQLPGRGEGTSYFEIEGRAAQVWNENPYSNNELVAHDSWRAIGMEIIQGRAFDYRDREDGALSIMINQTIAKQFFPENDAIGQRVRRVNARGASDDWYTIVGVVSDTFHGSTMRSSSASYNSYHSMDNIGPWRLYVALHYQGNEAAIKQALMDAVNTVDPDLGIYHIQNYDDLINQPMLLVLSVSKIFLLCGVIAAFLAASGIYAMAANSITQRTQEIGIRRALGSPDNDIIRLFMNQAIKQLAIGLAIGVCLSLLLVSTMTNTLVISNTSYVLSLICVPLLITAMVLLATFIPAKKVIKMEPSDALHHD</sequence>
<evidence type="ECO:0000256" key="4">
    <source>
        <dbReference type="ARBA" id="ARBA00022989"/>
    </source>
</evidence>
<evidence type="ECO:0000256" key="5">
    <source>
        <dbReference type="ARBA" id="ARBA00023136"/>
    </source>
</evidence>
<gene>
    <name evidence="9" type="ORF">ADS77_07700</name>
</gene>
<dbReference type="AlphaFoldDB" id="A0A0N0M090"/>
<dbReference type="GO" id="GO:0005886">
    <property type="term" value="C:plasma membrane"/>
    <property type="evidence" value="ECO:0007669"/>
    <property type="project" value="UniProtKB-SubCell"/>
</dbReference>
<evidence type="ECO:0000256" key="2">
    <source>
        <dbReference type="ARBA" id="ARBA00022475"/>
    </source>
</evidence>
<accession>A0A0N0M090</accession>
<feature type="transmembrane region" description="Helical" evidence="6">
    <location>
        <begin position="279"/>
        <end position="306"/>
    </location>
</feature>
<dbReference type="PANTHER" id="PTHR30572:SF18">
    <property type="entry name" value="ABC-TYPE MACROLIDE FAMILY EXPORT SYSTEM PERMEASE COMPONENT 2"/>
    <property type="match status" value="1"/>
</dbReference>
<protein>
    <submittedName>
        <fullName evidence="9">ABC transporter permease</fullName>
    </submittedName>
</protein>
<dbReference type="EMBL" id="LHPH01000007">
    <property type="protein sequence ID" value="KPH63791.1"/>
    <property type="molecule type" value="Genomic_DNA"/>
</dbReference>
<evidence type="ECO:0000259" key="7">
    <source>
        <dbReference type="Pfam" id="PF02687"/>
    </source>
</evidence>
<evidence type="ECO:0000256" key="6">
    <source>
        <dbReference type="SAM" id="Phobius"/>
    </source>
</evidence>
<keyword evidence="3 6" id="KW-0812">Transmembrane</keyword>
<feature type="transmembrane region" description="Helical" evidence="6">
    <location>
        <begin position="385"/>
        <end position="406"/>
    </location>
</feature>
<name>A0A0N0M090_9GAMM</name>
<organism evidence="9 10">
    <name type="scientific">Pseudoalteromonas porphyrae</name>
    <dbReference type="NCBI Taxonomy" id="187330"/>
    <lineage>
        <taxon>Bacteria</taxon>
        <taxon>Pseudomonadati</taxon>
        <taxon>Pseudomonadota</taxon>
        <taxon>Gammaproteobacteria</taxon>
        <taxon>Alteromonadales</taxon>
        <taxon>Pseudoalteromonadaceae</taxon>
        <taxon>Pseudoalteromonas</taxon>
    </lineage>
</organism>